<dbReference type="EMBL" id="LUSW01000028">
    <property type="protein sequence ID" value="RAT32502.1"/>
    <property type="molecule type" value="Genomic_DNA"/>
</dbReference>
<comment type="caution">
    <text evidence="1">The sequence shown here is derived from an EMBL/GenBank/DDBJ whole genome shotgun (WGS) entry which is preliminary data.</text>
</comment>
<dbReference type="RefSeq" id="WP_112092587.1">
    <property type="nucleotide sequence ID" value="NZ_LUSR01000084.1"/>
</dbReference>
<evidence type="ECO:0000313" key="1">
    <source>
        <dbReference type="EMBL" id="RAT32502.1"/>
    </source>
</evidence>
<accession>A0ABX9EM90</accession>
<keyword evidence="2" id="KW-1185">Reference proteome</keyword>
<reference evidence="1 2" key="1">
    <citation type="submission" date="2016-02" db="EMBL/GenBank/DDBJ databases">
        <title>Species-wide whole genome sequencing reveals diversity, host range in Lonsdalea quercina.</title>
        <authorList>
            <person name="Li Y."/>
        </authorList>
    </citation>
    <scope>NUCLEOTIDE SEQUENCE [LARGE SCALE GENOMIC DNA]</scope>
    <source>
        <strain evidence="1 2">CFCC 12721</strain>
    </source>
</reference>
<gene>
    <name evidence="1" type="ORF">AU492_12315</name>
</gene>
<sequence length="106" mass="12743">MKASEFGPILFVKPKSNEWHYMWSKLAKHESNRQLPDPTVANNGGEYWQYMETVETTRFLWFGKRYIHRFRHRFHPASDYPKNINVPATKAFNPNDPDNAFYHHFI</sequence>
<name>A0ABX9EM90_9GAMM</name>
<organism evidence="1 2">
    <name type="scientific">Lonsdalea populi</name>
    <dbReference type="NCBI Taxonomy" id="1172565"/>
    <lineage>
        <taxon>Bacteria</taxon>
        <taxon>Pseudomonadati</taxon>
        <taxon>Pseudomonadota</taxon>
        <taxon>Gammaproteobacteria</taxon>
        <taxon>Enterobacterales</taxon>
        <taxon>Pectobacteriaceae</taxon>
        <taxon>Lonsdalea</taxon>
    </lineage>
</organism>
<evidence type="ECO:0000313" key="2">
    <source>
        <dbReference type="Proteomes" id="UP000250186"/>
    </source>
</evidence>
<proteinExistence type="predicted"/>
<dbReference type="Proteomes" id="UP000250186">
    <property type="component" value="Unassembled WGS sequence"/>
</dbReference>
<protein>
    <submittedName>
        <fullName evidence="1">Uncharacterized protein</fullName>
    </submittedName>
</protein>